<sequence length="1121" mass="123446">MKIKFKQGFLSCKRGILITTIMRVFIFLCCSVAFAMGTSKGVAQNADVVINTNKTLSIKQVFQLINKQTDYKFIYRHDLIKSAPDIHLEKGVIKAYELLDKCLTPINFTYEFTDKGTIVVMEKQITNSLQSIEALQFQVSGKVTDMDGEMLPGANIVEKGTANGVTVDFDGNFVIDVADENAILVVSYIGFATKEVAVNGQINITITLAESASALDEIVVVGYGTVKRSDLTGAVSSIKQDKIEKVASGNVGSAIQGQMAGVQVTSNSGKPGEGVDVKIRGTSSLGSNDPLYIIDGIPSNINNISPNDVESIEVLKDGASAAIYGSRAANGVVLITTKRAREGKFRLDVNGYYGLGSIGKNISVMNAEQHVRTMNQAYINDGLQPFYENSPESYGVGTNWSEEFYSVAPMANLNLNYSGGSKNAKVNSSIDYFNQDGIALNTGFERLSARINSEFTKGKFTFNENLSAYLSQTNNESQSSVKRTLEMPTTVPVYNENNLGGYGGTYGDMFDIFSPIAAQNLFTNNTKNDFIRANFTVNYEAIEKLNIKLNTGGTLNNGYNFNHAQRYDVGTLKSPLNSISENRSRNISWIVEGTADYEWKIEKQTFNFLLGVSSQKESYRNTSGSGSGLPDGIFVLGASTQDMSVSGTEWNHTLASQFGRIHYNYDERYLLSATVRRDGSSRFAEKNKWAVFPSLAMAWRISNESFFSESSVINDFKLRASYGELGNQEIGNYAYSALINSSQHYPFGMDQSLDFGATQLNLASPNLKWESNISKDIGLDISMLRNTLSVTADYYESNSNDLLLRVPIPMSNGSAQFPYQNIGKIRNRGFEFAVNWNKEIGDLRMNLSTNLTTVNNKVIKLGTGDQIIMAGSPYHLAENTTLTKQGGEVGEFFLIKTDGVFQSQEEINNYTHIDESGITSLIQPNAVPGDIRFKDANNDGSITSGDRVYAGSAMPDFTYGFNFQLDWRKFDLYGFFNGSHGNKIFNGTAYAIEGLPNFTNMGTKLLDAWTPDNLSNVPRVSRLDPNGNNRSSSDRFLEDGSYLRLKELQLGYTVSTNKNDDTNTGIDHLRIYVSAQNLFTITNYSGYNPDIYSSSGLLNRGVDTGIYPYSKTFMLGVQISL</sequence>
<proteinExistence type="inferred from homology"/>
<evidence type="ECO:0000259" key="12">
    <source>
        <dbReference type="Pfam" id="PF00593"/>
    </source>
</evidence>
<evidence type="ECO:0000256" key="10">
    <source>
        <dbReference type="PROSITE-ProRule" id="PRU01360"/>
    </source>
</evidence>
<dbReference type="Gene3D" id="2.40.170.20">
    <property type="entry name" value="TonB-dependent receptor, beta-barrel domain"/>
    <property type="match status" value="1"/>
</dbReference>
<dbReference type="InterPro" id="IPR023997">
    <property type="entry name" value="TonB-dep_OMP_SusC/RagA_CS"/>
</dbReference>
<dbReference type="InterPro" id="IPR008969">
    <property type="entry name" value="CarboxyPept-like_regulatory"/>
</dbReference>
<dbReference type="SUPFAM" id="SSF49464">
    <property type="entry name" value="Carboxypeptidase regulatory domain-like"/>
    <property type="match status" value="1"/>
</dbReference>
<dbReference type="SUPFAM" id="SSF56935">
    <property type="entry name" value="Porins"/>
    <property type="match status" value="1"/>
</dbReference>
<keyword evidence="9 10" id="KW-0998">Cell outer membrane</keyword>
<feature type="domain" description="TonB-dependent receptor-like beta-barrel" evidence="12">
    <location>
        <begin position="498"/>
        <end position="1078"/>
    </location>
</feature>
<dbReference type="EMBL" id="JBHUOK010000004">
    <property type="protein sequence ID" value="MFD2788795.1"/>
    <property type="molecule type" value="Genomic_DNA"/>
</dbReference>
<keyword evidence="6 11" id="KW-0798">TonB box</keyword>
<dbReference type="NCBIfam" id="TIGR04057">
    <property type="entry name" value="SusC_RagA_signa"/>
    <property type="match status" value="1"/>
</dbReference>
<evidence type="ECO:0000256" key="11">
    <source>
        <dbReference type="RuleBase" id="RU003357"/>
    </source>
</evidence>
<keyword evidence="8" id="KW-0675">Receptor</keyword>
<accession>A0ABW5VEW8</accession>
<gene>
    <name evidence="14" type="ORF">ACFS1K_03360</name>
</gene>
<dbReference type="PANTHER" id="PTHR30069">
    <property type="entry name" value="TONB-DEPENDENT OUTER MEMBRANE RECEPTOR"/>
    <property type="match status" value="1"/>
</dbReference>
<dbReference type="Gene3D" id="2.60.40.1120">
    <property type="entry name" value="Carboxypeptidase-like, regulatory domain"/>
    <property type="match status" value="1"/>
</dbReference>
<feature type="domain" description="TonB-dependent receptor plug" evidence="13">
    <location>
        <begin position="228"/>
        <end position="332"/>
    </location>
</feature>
<evidence type="ECO:0000259" key="13">
    <source>
        <dbReference type="Pfam" id="PF07715"/>
    </source>
</evidence>
<keyword evidence="2 10" id="KW-0813">Transport</keyword>
<evidence type="ECO:0000256" key="9">
    <source>
        <dbReference type="ARBA" id="ARBA00023237"/>
    </source>
</evidence>
<dbReference type="InterPro" id="IPR036942">
    <property type="entry name" value="Beta-barrel_TonB_sf"/>
</dbReference>
<dbReference type="InterPro" id="IPR037066">
    <property type="entry name" value="Plug_dom_sf"/>
</dbReference>
<dbReference type="InterPro" id="IPR000531">
    <property type="entry name" value="Beta-barrel_TonB"/>
</dbReference>
<dbReference type="RefSeq" id="WP_251806803.1">
    <property type="nucleotide sequence ID" value="NZ_CP166679.1"/>
</dbReference>
<dbReference type="Proteomes" id="UP001597532">
    <property type="component" value="Unassembled WGS sequence"/>
</dbReference>
<protein>
    <submittedName>
        <fullName evidence="14">SusC/RagA family TonB-linked outer membrane protein</fullName>
    </submittedName>
</protein>
<evidence type="ECO:0000256" key="5">
    <source>
        <dbReference type="ARBA" id="ARBA00022729"/>
    </source>
</evidence>
<evidence type="ECO:0000256" key="7">
    <source>
        <dbReference type="ARBA" id="ARBA00023136"/>
    </source>
</evidence>
<keyword evidence="5" id="KW-0732">Signal</keyword>
<keyword evidence="15" id="KW-1185">Reference proteome</keyword>
<dbReference type="Pfam" id="PF07715">
    <property type="entry name" value="Plug"/>
    <property type="match status" value="1"/>
</dbReference>
<organism evidence="14 15">
    <name type="scientific">Arenibacter antarcticus</name>
    <dbReference type="NCBI Taxonomy" id="2040469"/>
    <lineage>
        <taxon>Bacteria</taxon>
        <taxon>Pseudomonadati</taxon>
        <taxon>Bacteroidota</taxon>
        <taxon>Flavobacteriia</taxon>
        <taxon>Flavobacteriales</taxon>
        <taxon>Flavobacteriaceae</taxon>
        <taxon>Arenibacter</taxon>
    </lineage>
</organism>
<evidence type="ECO:0000313" key="15">
    <source>
        <dbReference type="Proteomes" id="UP001597532"/>
    </source>
</evidence>
<dbReference type="NCBIfam" id="TIGR04056">
    <property type="entry name" value="OMP_RagA_SusC"/>
    <property type="match status" value="1"/>
</dbReference>
<evidence type="ECO:0000256" key="3">
    <source>
        <dbReference type="ARBA" id="ARBA00022452"/>
    </source>
</evidence>
<evidence type="ECO:0000256" key="6">
    <source>
        <dbReference type="ARBA" id="ARBA00023077"/>
    </source>
</evidence>
<keyword evidence="7 10" id="KW-0472">Membrane</keyword>
<evidence type="ECO:0000256" key="2">
    <source>
        <dbReference type="ARBA" id="ARBA00022448"/>
    </source>
</evidence>
<keyword evidence="4 10" id="KW-0812">Transmembrane</keyword>
<evidence type="ECO:0000256" key="1">
    <source>
        <dbReference type="ARBA" id="ARBA00004571"/>
    </source>
</evidence>
<dbReference type="Pfam" id="PF13715">
    <property type="entry name" value="CarbopepD_reg_2"/>
    <property type="match status" value="1"/>
</dbReference>
<dbReference type="InterPro" id="IPR012910">
    <property type="entry name" value="Plug_dom"/>
</dbReference>
<dbReference type="InterPro" id="IPR039426">
    <property type="entry name" value="TonB-dep_rcpt-like"/>
</dbReference>
<dbReference type="PANTHER" id="PTHR30069:SF29">
    <property type="entry name" value="HEMOGLOBIN AND HEMOGLOBIN-HAPTOGLOBIN-BINDING PROTEIN 1-RELATED"/>
    <property type="match status" value="1"/>
</dbReference>
<dbReference type="PROSITE" id="PS52016">
    <property type="entry name" value="TONB_DEPENDENT_REC_3"/>
    <property type="match status" value="1"/>
</dbReference>
<dbReference type="Pfam" id="PF00593">
    <property type="entry name" value="TonB_dep_Rec_b-barrel"/>
    <property type="match status" value="1"/>
</dbReference>
<comment type="caution">
    <text evidence="14">The sequence shown here is derived from an EMBL/GenBank/DDBJ whole genome shotgun (WGS) entry which is preliminary data.</text>
</comment>
<evidence type="ECO:0000313" key="14">
    <source>
        <dbReference type="EMBL" id="MFD2788795.1"/>
    </source>
</evidence>
<dbReference type="InterPro" id="IPR023996">
    <property type="entry name" value="TonB-dep_OMP_SusC/RagA"/>
</dbReference>
<evidence type="ECO:0000256" key="4">
    <source>
        <dbReference type="ARBA" id="ARBA00022692"/>
    </source>
</evidence>
<dbReference type="Gene3D" id="2.170.130.10">
    <property type="entry name" value="TonB-dependent receptor, plug domain"/>
    <property type="match status" value="1"/>
</dbReference>
<comment type="subcellular location">
    <subcellularLocation>
        <location evidence="1 10">Cell outer membrane</location>
        <topology evidence="1 10">Multi-pass membrane protein</topology>
    </subcellularLocation>
</comment>
<comment type="similarity">
    <text evidence="10 11">Belongs to the TonB-dependent receptor family.</text>
</comment>
<name>A0ABW5VEW8_9FLAO</name>
<reference evidence="15" key="1">
    <citation type="journal article" date="2019" name="Int. J. Syst. Evol. Microbiol.">
        <title>The Global Catalogue of Microorganisms (GCM) 10K type strain sequencing project: providing services to taxonomists for standard genome sequencing and annotation.</title>
        <authorList>
            <consortium name="The Broad Institute Genomics Platform"/>
            <consortium name="The Broad Institute Genome Sequencing Center for Infectious Disease"/>
            <person name="Wu L."/>
            <person name="Ma J."/>
        </authorList>
    </citation>
    <scope>NUCLEOTIDE SEQUENCE [LARGE SCALE GENOMIC DNA]</scope>
    <source>
        <strain evidence="15">KCTC 52924</strain>
    </source>
</reference>
<keyword evidence="3 10" id="KW-1134">Transmembrane beta strand</keyword>
<evidence type="ECO:0000256" key="8">
    <source>
        <dbReference type="ARBA" id="ARBA00023170"/>
    </source>
</evidence>